<evidence type="ECO:0000256" key="1">
    <source>
        <dbReference type="ARBA" id="ARBA00022527"/>
    </source>
</evidence>
<evidence type="ECO:0000256" key="2">
    <source>
        <dbReference type="ARBA" id="ARBA00022679"/>
    </source>
</evidence>
<feature type="compositionally biased region" description="Low complexity" evidence="9">
    <location>
        <begin position="461"/>
        <end position="471"/>
    </location>
</feature>
<feature type="region of interest" description="Disordered" evidence="9">
    <location>
        <begin position="1121"/>
        <end position="1143"/>
    </location>
</feature>
<feature type="binding site" evidence="7">
    <location>
        <begin position="917"/>
        <end position="918"/>
    </location>
    <ligand>
        <name>ATP</name>
        <dbReference type="ChEBI" id="CHEBI:30616"/>
    </ligand>
</feature>
<evidence type="ECO:0000256" key="5">
    <source>
        <dbReference type="ARBA" id="ARBA00022840"/>
    </source>
</evidence>
<dbReference type="EMBL" id="DF830073">
    <property type="protein sequence ID" value="GAK64629.1"/>
    <property type="molecule type" value="Genomic_DNA"/>
</dbReference>
<feature type="compositionally biased region" description="Polar residues" evidence="9">
    <location>
        <begin position="26"/>
        <end position="37"/>
    </location>
</feature>
<dbReference type="InterPro" id="IPR000719">
    <property type="entry name" value="Prot_kinase_dom"/>
</dbReference>
<dbReference type="InterPro" id="IPR030616">
    <property type="entry name" value="Aur-like"/>
</dbReference>
<feature type="region of interest" description="Disordered" evidence="9">
    <location>
        <begin position="126"/>
        <end position="191"/>
    </location>
</feature>
<keyword evidence="12" id="KW-1185">Reference proteome</keyword>
<evidence type="ECO:0000256" key="4">
    <source>
        <dbReference type="ARBA" id="ARBA00022777"/>
    </source>
</evidence>
<keyword evidence="3 7" id="KW-0547">Nucleotide-binding</keyword>
<feature type="compositionally biased region" description="Polar residues" evidence="9">
    <location>
        <begin position="1121"/>
        <end position="1134"/>
    </location>
</feature>
<feature type="compositionally biased region" description="Polar residues" evidence="9">
    <location>
        <begin position="413"/>
        <end position="425"/>
    </location>
</feature>
<dbReference type="SUPFAM" id="SSF56112">
    <property type="entry name" value="Protein kinase-like (PK-like)"/>
    <property type="match status" value="1"/>
</dbReference>
<evidence type="ECO:0000256" key="3">
    <source>
        <dbReference type="ARBA" id="ARBA00022741"/>
    </source>
</evidence>
<dbReference type="Proteomes" id="UP000053758">
    <property type="component" value="Unassembled WGS sequence"/>
</dbReference>
<feature type="binding site" evidence="7">
    <location>
        <position position="815"/>
    </location>
    <ligand>
        <name>ATP</name>
        <dbReference type="ChEBI" id="CHEBI:30616"/>
    </ligand>
</feature>
<sequence length="1178" mass="126640">MAGWRDLSAGPYRALSPEDITRSVLSSHLTSTSPSCQRQREPLHRFRSSQLSTLSGARRRRSFDYFRTPRLDSTDRIFRIRAHQRAASTSLALPRLRLAHLSDPTLLHRFFKLTFVIAAHPNRASEGSFLRPEDLGAAREHSPRRARRARSTMFSRSRQNDAKRFSDPRSKLDGREPSTSGTIAIPPSPFQGVDTGVQNATAEPMLIHSRGVPTITTTSGTPIITPSWNDASTPRAELTQPGPLARVFVSSSPPVSPPAASVDRHEAGNSSFSVHSLDSFGAISMAGSTAAVDGGSQNGSRFGMSPTTASFVAPRGELSSASIRSRRNWDEFEGKPVSPLPSPAVQNQQTSDMFDVPIAASSSRLTPAAHSLASPQSRPTPARNQSLESMPSVGEAKGMSSPKSAAPADVGSKNWSFFNSTSSSGAPIARAPSIKATNSSSGADPPANPDSIEASTPLNLSSSRTSASATSLGHGMGPRVTSADLSSRIRLPSRLPTLPTEASASGIGGSTTRATSAHYYGPQQLAYLRHTRIGSGESIQSTDAPLYSPLYAVDPHAPGDLFNLNSTSQLSLSAISDAPSATLDGLPPHVPWAGDSPRRTRSRSHLLLDDDRSAQSSPASAVPPRPEQRPWREVGEAGDVSIDSTHAMMPTHAQLSSPAQSSRSELYSAPSSSALSASVAKDMRSTGLEEASKGLSQRTRRQGPSESATGSSILPAPVGRERPSQSAIVESREEEEDGDRIGPYRIEKTLGVGAFSRVALGRSIRSSSTASNASARFERMISSLPQLRQRAMQQQKTDTNGASAAAISDELVALKMLDREPCNNNERLKVSWVREVEVLKHISHPNLVRFIASFSTPLHHTLVLEHVAGGELFDALMSNFEQFSQREWLVRVLYTELANAVGWMHHINLVHRDIKLENILLTVNLFAAVSSAGGADASALPLRPHRLPDSEPLVKLTDFGLSRFIDPSNPLLETRCGSEEYAAPELIIGKKYDGRKTDAWALGVVLYALITGSLPFMEDVSVGANGAREGQGEERDPKQRKRHLLRIAKGDLRWPSPANDACEDQPDPAKCPASMRLVTPMAKAMVGRLLRRDATKRATPWETWDEPWLLCGSFGYASLSSPQNGQGALPSQQVPGEASAAGEAIALHPDPRSQQGQSWLEANAAVRQDDVAPVARDD</sequence>
<dbReference type="PROSITE" id="PS50011">
    <property type="entry name" value="PROTEIN_KINASE_DOM"/>
    <property type="match status" value="1"/>
</dbReference>
<dbReference type="InterPro" id="IPR008271">
    <property type="entry name" value="Ser/Thr_kinase_AS"/>
</dbReference>
<feature type="compositionally biased region" description="Low complexity" evidence="9">
    <location>
        <begin position="213"/>
        <end position="227"/>
    </location>
</feature>
<dbReference type="InterPro" id="IPR011009">
    <property type="entry name" value="Kinase-like_dom_sf"/>
</dbReference>
<dbReference type="Gene3D" id="1.10.510.10">
    <property type="entry name" value="Transferase(Phosphotransferase) domain 1"/>
    <property type="match status" value="1"/>
</dbReference>
<feature type="active site" description="Proton acceptor" evidence="6">
    <location>
        <position position="913"/>
    </location>
</feature>
<feature type="region of interest" description="Disordered" evidence="9">
    <location>
        <begin position="580"/>
        <end position="634"/>
    </location>
</feature>
<organism evidence="11">
    <name type="scientific">Pseudozyma antarctica</name>
    <name type="common">Yeast</name>
    <name type="synonym">Candida antarctica</name>
    <dbReference type="NCBI Taxonomy" id="84753"/>
    <lineage>
        <taxon>Eukaryota</taxon>
        <taxon>Fungi</taxon>
        <taxon>Dikarya</taxon>
        <taxon>Basidiomycota</taxon>
        <taxon>Ustilaginomycotina</taxon>
        <taxon>Ustilaginomycetes</taxon>
        <taxon>Ustilaginales</taxon>
        <taxon>Ustilaginaceae</taxon>
        <taxon>Moesziomyces</taxon>
    </lineage>
</organism>
<dbReference type="FunFam" id="1.10.510.10:FF:001410">
    <property type="entry name" value="Serine/threonine-protein kinase ppk27"/>
    <property type="match status" value="1"/>
</dbReference>
<feature type="cross-link" description="Glycyl lysine isopeptide (Lys-Gly) (interchain with G-Cter in SUMO2)" evidence="8">
    <location>
        <position position="915"/>
    </location>
</feature>
<feature type="region of interest" description="Disordered" evidence="9">
    <location>
        <begin position="291"/>
        <end position="327"/>
    </location>
</feature>
<keyword evidence="5 7" id="KW-0067">ATP-binding</keyword>
<dbReference type="HOGENOM" id="CLU_299376_0_0_1"/>
<feature type="compositionally biased region" description="Polar residues" evidence="9">
    <location>
        <begin position="694"/>
        <end position="712"/>
    </location>
</feature>
<feature type="region of interest" description="Disordered" evidence="9">
    <location>
        <begin position="365"/>
        <end position="484"/>
    </location>
</feature>
<reference evidence="11" key="1">
    <citation type="submission" date="2014-07" db="EMBL/GenBank/DDBJ databases">
        <title>Draft genome sequence of the yeast Pseudozyma antarctica JCM 10317 known as a producer of lipase B which used in a wide range of industrial applications.</title>
        <authorList>
            <person name="Morita T."/>
            <person name="Saika A."/>
            <person name="Koike H."/>
        </authorList>
    </citation>
    <scope>NUCLEOTIDE SEQUENCE</scope>
    <source>
        <strain evidence="11">JCM 10317</strain>
    </source>
</reference>
<dbReference type="PROSITE" id="PS00108">
    <property type="entry name" value="PROTEIN_KINASE_ST"/>
    <property type="match status" value="1"/>
</dbReference>
<dbReference type="AlphaFoldDB" id="A0A081CD83"/>
<evidence type="ECO:0000256" key="7">
    <source>
        <dbReference type="PIRSR" id="PIRSR630616-2"/>
    </source>
</evidence>
<dbReference type="RefSeq" id="XP_014656972.1">
    <property type="nucleotide sequence ID" value="XM_014801486.1"/>
</dbReference>
<evidence type="ECO:0000256" key="6">
    <source>
        <dbReference type="PIRSR" id="PIRSR630616-1"/>
    </source>
</evidence>
<gene>
    <name evidence="11" type="ORF">PAN0_006c2843</name>
</gene>
<feature type="region of interest" description="Disordered" evidence="9">
    <location>
        <begin position="212"/>
        <end position="234"/>
    </location>
</feature>
<keyword evidence="2" id="KW-0808">Transferase</keyword>
<feature type="binding site" evidence="7">
    <location>
        <position position="958"/>
    </location>
    <ligand>
        <name>ATP</name>
        <dbReference type="ChEBI" id="CHEBI:30616"/>
    </ligand>
</feature>
<evidence type="ECO:0000313" key="11">
    <source>
        <dbReference type="EMBL" id="GAK64629.1"/>
    </source>
</evidence>
<protein>
    <submittedName>
        <fullName evidence="11">Pkinase-domain-containing protein</fullName>
    </submittedName>
</protein>
<feature type="domain" description="Protein kinase" evidence="10">
    <location>
        <begin position="744"/>
        <end position="1109"/>
    </location>
</feature>
<dbReference type="SMART" id="SM00220">
    <property type="entry name" value="S_TKc"/>
    <property type="match status" value="1"/>
</dbReference>
<proteinExistence type="predicted"/>
<feature type="region of interest" description="Disordered" evidence="9">
    <location>
        <begin position="26"/>
        <end position="45"/>
    </location>
</feature>
<dbReference type="GO" id="GO:0004674">
    <property type="term" value="F:protein serine/threonine kinase activity"/>
    <property type="evidence" value="ECO:0007669"/>
    <property type="project" value="UniProtKB-KW"/>
</dbReference>
<dbReference type="Pfam" id="PF00069">
    <property type="entry name" value="Pkinase"/>
    <property type="match status" value="1"/>
</dbReference>
<dbReference type="PANTHER" id="PTHR24350">
    <property type="entry name" value="SERINE/THREONINE-PROTEIN KINASE IAL-RELATED"/>
    <property type="match status" value="1"/>
</dbReference>
<name>A0A081CD83_PSEA2</name>
<evidence type="ECO:0000256" key="9">
    <source>
        <dbReference type="SAM" id="MobiDB-lite"/>
    </source>
</evidence>
<evidence type="ECO:0000259" key="10">
    <source>
        <dbReference type="PROSITE" id="PS50011"/>
    </source>
</evidence>
<feature type="compositionally biased region" description="Basic and acidic residues" evidence="9">
    <location>
        <begin position="158"/>
        <end position="176"/>
    </location>
</feature>
<feature type="compositionally biased region" description="Low complexity" evidence="9">
    <location>
        <begin position="661"/>
        <end position="680"/>
    </location>
</feature>
<feature type="region of interest" description="Disordered" evidence="9">
    <location>
        <begin position="652"/>
        <end position="744"/>
    </location>
</feature>
<keyword evidence="4 11" id="KW-0418">Kinase</keyword>
<dbReference type="GeneID" id="26303658"/>
<evidence type="ECO:0000313" key="12">
    <source>
        <dbReference type="Proteomes" id="UP000053758"/>
    </source>
</evidence>
<feature type="compositionally biased region" description="Polar residues" evidence="9">
    <location>
        <begin position="373"/>
        <end position="389"/>
    </location>
</feature>
<accession>A0A081CD83</accession>
<feature type="compositionally biased region" description="Basic and acidic residues" evidence="9">
    <location>
        <begin position="131"/>
        <end position="143"/>
    </location>
</feature>
<keyword evidence="1" id="KW-0723">Serine/threonine-protein kinase</keyword>
<dbReference type="GO" id="GO:0005524">
    <property type="term" value="F:ATP binding"/>
    <property type="evidence" value="ECO:0007669"/>
    <property type="project" value="UniProtKB-KW"/>
</dbReference>
<evidence type="ECO:0000256" key="8">
    <source>
        <dbReference type="PIRSR" id="PIRSR630616-3"/>
    </source>
</evidence>